<evidence type="ECO:0000313" key="2">
    <source>
        <dbReference type="EMBL" id="KAH7976585.1"/>
    </source>
</evidence>
<protein>
    <submittedName>
        <fullName evidence="2">Uncharacterized protein</fullName>
    </submittedName>
</protein>
<evidence type="ECO:0000313" key="3">
    <source>
        <dbReference type="Proteomes" id="UP000821837"/>
    </source>
</evidence>
<feature type="compositionally biased region" description="Polar residues" evidence="1">
    <location>
        <begin position="113"/>
        <end position="127"/>
    </location>
</feature>
<accession>A0A9D4T7Y7</accession>
<evidence type="ECO:0000256" key="1">
    <source>
        <dbReference type="SAM" id="MobiDB-lite"/>
    </source>
</evidence>
<gene>
    <name evidence="2" type="ORF">HPB52_016836</name>
</gene>
<dbReference type="AlphaFoldDB" id="A0A9D4T7Y7"/>
<sequence length="385" mass="42188">MSSPYHQRQVPETDLKSAGTASSEGEDDDWEEHHEWTYTELDDDDDDESGERKLANSGYHHYAGGLMGTAEGVTTSRNEGRRIAFNKGKSREALTANQQSDSKSSQQRKESAYATNNKSTKLFKSRAPNSTVNSTKAKFVRAGGGQFRGQALHICDRLEDYARTNPDNLYWGFPTVSVRTMPVAVRVPEASTDAITPVLPIAYESAEAFTQRVFTEPLALYPDAAVNYHETHTDFLEPVVFLANHVDRDVEYVDEDVVAPVYAEDMAVPVMEGHEAPVLEDAAETTAETAANDDMPTVIEMKDSVEYVPPVSENVHTDFIAAPDVAVDANAPAEDVYDGADEKTDNIAYDAVLGVDDADPGYYQEVAEPVVHVTVQTLSFPAPAI</sequence>
<feature type="region of interest" description="Disordered" evidence="1">
    <location>
        <begin position="1"/>
        <end position="127"/>
    </location>
</feature>
<dbReference type="Proteomes" id="UP000821837">
    <property type="component" value="Chromosome 10"/>
</dbReference>
<keyword evidence="3" id="KW-1185">Reference proteome</keyword>
<reference evidence="2" key="1">
    <citation type="journal article" date="2020" name="Cell">
        <title>Large-Scale Comparative Analyses of Tick Genomes Elucidate Their Genetic Diversity and Vector Capacities.</title>
        <authorList>
            <consortium name="Tick Genome and Microbiome Consortium (TIGMIC)"/>
            <person name="Jia N."/>
            <person name="Wang J."/>
            <person name="Shi W."/>
            <person name="Du L."/>
            <person name="Sun Y."/>
            <person name="Zhan W."/>
            <person name="Jiang J.F."/>
            <person name="Wang Q."/>
            <person name="Zhang B."/>
            <person name="Ji P."/>
            <person name="Bell-Sakyi L."/>
            <person name="Cui X.M."/>
            <person name="Yuan T.T."/>
            <person name="Jiang B.G."/>
            <person name="Yang W.F."/>
            <person name="Lam T.T."/>
            <person name="Chang Q.C."/>
            <person name="Ding S.J."/>
            <person name="Wang X.J."/>
            <person name="Zhu J.G."/>
            <person name="Ruan X.D."/>
            <person name="Zhao L."/>
            <person name="Wei J.T."/>
            <person name="Ye R.Z."/>
            <person name="Que T.C."/>
            <person name="Du C.H."/>
            <person name="Zhou Y.H."/>
            <person name="Cheng J.X."/>
            <person name="Dai P.F."/>
            <person name="Guo W.B."/>
            <person name="Han X.H."/>
            <person name="Huang E.J."/>
            <person name="Li L.F."/>
            <person name="Wei W."/>
            <person name="Gao Y.C."/>
            <person name="Liu J.Z."/>
            <person name="Shao H.Z."/>
            <person name="Wang X."/>
            <person name="Wang C.C."/>
            <person name="Yang T.C."/>
            <person name="Huo Q.B."/>
            <person name="Li W."/>
            <person name="Chen H.Y."/>
            <person name="Chen S.E."/>
            <person name="Zhou L.G."/>
            <person name="Ni X.B."/>
            <person name="Tian J.H."/>
            <person name="Sheng Y."/>
            <person name="Liu T."/>
            <person name="Pan Y.S."/>
            <person name="Xia L.Y."/>
            <person name="Li J."/>
            <person name="Zhao F."/>
            <person name="Cao W.C."/>
        </authorList>
    </citation>
    <scope>NUCLEOTIDE SEQUENCE</scope>
    <source>
        <strain evidence="2">Rsan-2018</strain>
    </source>
</reference>
<reference evidence="2" key="2">
    <citation type="submission" date="2021-09" db="EMBL/GenBank/DDBJ databases">
        <authorList>
            <person name="Jia N."/>
            <person name="Wang J."/>
            <person name="Shi W."/>
            <person name="Du L."/>
            <person name="Sun Y."/>
            <person name="Zhan W."/>
            <person name="Jiang J."/>
            <person name="Wang Q."/>
            <person name="Zhang B."/>
            <person name="Ji P."/>
            <person name="Sakyi L.B."/>
            <person name="Cui X."/>
            <person name="Yuan T."/>
            <person name="Jiang B."/>
            <person name="Yang W."/>
            <person name="Lam T.T.-Y."/>
            <person name="Chang Q."/>
            <person name="Ding S."/>
            <person name="Wang X."/>
            <person name="Zhu J."/>
            <person name="Ruan X."/>
            <person name="Zhao L."/>
            <person name="Wei J."/>
            <person name="Que T."/>
            <person name="Du C."/>
            <person name="Cheng J."/>
            <person name="Dai P."/>
            <person name="Han X."/>
            <person name="Huang E."/>
            <person name="Gao Y."/>
            <person name="Liu J."/>
            <person name="Shao H."/>
            <person name="Ye R."/>
            <person name="Li L."/>
            <person name="Wei W."/>
            <person name="Wang X."/>
            <person name="Wang C."/>
            <person name="Huo Q."/>
            <person name="Li W."/>
            <person name="Guo W."/>
            <person name="Chen H."/>
            <person name="Chen S."/>
            <person name="Zhou L."/>
            <person name="Zhou L."/>
            <person name="Ni X."/>
            <person name="Tian J."/>
            <person name="Zhou Y."/>
            <person name="Sheng Y."/>
            <person name="Liu T."/>
            <person name="Pan Y."/>
            <person name="Xia L."/>
            <person name="Li J."/>
            <person name="Zhao F."/>
            <person name="Cao W."/>
        </authorList>
    </citation>
    <scope>NUCLEOTIDE SEQUENCE</scope>
    <source>
        <strain evidence="2">Rsan-2018</strain>
        <tissue evidence="2">Larvae</tissue>
    </source>
</reference>
<comment type="caution">
    <text evidence="2">The sequence shown here is derived from an EMBL/GenBank/DDBJ whole genome shotgun (WGS) entry which is preliminary data.</text>
</comment>
<feature type="compositionally biased region" description="Acidic residues" evidence="1">
    <location>
        <begin position="40"/>
        <end position="49"/>
    </location>
</feature>
<dbReference type="EMBL" id="JABSTV010001246">
    <property type="protein sequence ID" value="KAH7976585.1"/>
    <property type="molecule type" value="Genomic_DNA"/>
</dbReference>
<proteinExistence type="predicted"/>
<organism evidence="2 3">
    <name type="scientific">Rhipicephalus sanguineus</name>
    <name type="common">Brown dog tick</name>
    <name type="synonym">Ixodes sanguineus</name>
    <dbReference type="NCBI Taxonomy" id="34632"/>
    <lineage>
        <taxon>Eukaryota</taxon>
        <taxon>Metazoa</taxon>
        <taxon>Ecdysozoa</taxon>
        <taxon>Arthropoda</taxon>
        <taxon>Chelicerata</taxon>
        <taxon>Arachnida</taxon>
        <taxon>Acari</taxon>
        <taxon>Parasitiformes</taxon>
        <taxon>Ixodida</taxon>
        <taxon>Ixodoidea</taxon>
        <taxon>Ixodidae</taxon>
        <taxon>Rhipicephalinae</taxon>
        <taxon>Rhipicephalus</taxon>
        <taxon>Rhipicephalus</taxon>
    </lineage>
</organism>
<name>A0A9D4T7Y7_RHISA</name>